<sequence>MGPIFSMYLLGNDAEVDLTSILAKGWKAPNLCAGATYTLAGNFSLEGVCTDQPPFTATVSVDGNPIYSPTGLEDNYTVPIPASITVAPGTHTLSIVFSGGTYSNSASCADVLEAPEAAAVAPTFADATTSAEGLDISPIATTNLGGRLMAHRQYIQETVKAAAEAAALETWQQFG</sequence>
<evidence type="ECO:0000313" key="2">
    <source>
        <dbReference type="Proteomes" id="UP001491310"/>
    </source>
</evidence>
<accession>A0ABR2YCW2</accession>
<dbReference type="EMBL" id="JALJOT010000015">
    <property type="protein sequence ID" value="KAK9902715.1"/>
    <property type="molecule type" value="Genomic_DNA"/>
</dbReference>
<comment type="caution">
    <text evidence="1">The sequence shown here is derived from an EMBL/GenBank/DDBJ whole genome shotgun (WGS) entry which is preliminary data.</text>
</comment>
<evidence type="ECO:0008006" key="3">
    <source>
        <dbReference type="Google" id="ProtNLM"/>
    </source>
</evidence>
<protein>
    <recommendedName>
        <fullName evidence="3">Carbohydrate binding module xylan-binding domain-containing protein</fullName>
    </recommendedName>
</protein>
<dbReference type="Proteomes" id="UP001491310">
    <property type="component" value="Unassembled WGS sequence"/>
</dbReference>
<gene>
    <name evidence="1" type="ORF">WJX75_003665</name>
</gene>
<reference evidence="1 2" key="1">
    <citation type="journal article" date="2024" name="Nat. Commun.">
        <title>Phylogenomics reveals the evolutionary origins of lichenization in chlorophyte algae.</title>
        <authorList>
            <person name="Puginier C."/>
            <person name="Libourel C."/>
            <person name="Otte J."/>
            <person name="Skaloud P."/>
            <person name="Haon M."/>
            <person name="Grisel S."/>
            <person name="Petersen M."/>
            <person name="Berrin J.G."/>
            <person name="Delaux P.M."/>
            <person name="Dal Grande F."/>
            <person name="Keller J."/>
        </authorList>
    </citation>
    <scope>NUCLEOTIDE SEQUENCE [LARGE SCALE GENOMIC DNA]</scope>
    <source>
        <strain evidence="1 2">SAG 216-7</strain>
    </source>
</reference>
<name>A0ABR2YCW2_9CHLO</name>
<evidence type="ECO:0000313" key="1">
    <source>
        <dbReference type="EMBL" id="KAK9902715.1"/>
    </source>
</evidence>
<proteinExistence type="predicted"/>
<keyword evidence="2" id="KW-1185">Reference proteome</keyword>
<organism evidence="1 2">
    <name type="scientific">Coccomyxa subellipsoidea</name>
    <dbReference type="NCBI Taxonomy" id="248742"/>
    <lineage>
        <taxon>Eukaryota</taxon>
        <taxon>Viridiplantae</taxon>
        <taxon>Chlorophyta</taxon>
        <taxon>core chlorophytes</taxon>
        <taxon>Trebouxiophyceae</taxon>
        <taxon>Trebouxiophyceae incertae sedis</taxon>
        <taxon>Coccomyxaceae</taxon>
        <taxon>Coccomyxa</taxon>
    </lineage>
</organism>